<dbReference type="InterPro" id="IPR002885">
    <property type="entry name" value="PPR_rpt"/>
</dbReference>
<dbReference type="AlphaFoldDB" id="M1UU28"/>
<dbReference type="EMBL" id="AP006496">
    <property type="protein sequence ID" value="BAM81316.1"/>
    <property type="molecule type" value="Genomic_DNA"/>
</dbReference>
<feature type="compositionally biased region" description="Polar residues" evidence="3">
    <location>
        <begin position="188"/>
        <end position="204"/>
    </location>
</feature>
<dbReference type="InterPro" id="IPR033443">
    <property type="entry name" value="PROP1-like_PPR_dom"/>
</dbReference>
<keyword evidence="1" id="KW-0677">Repeat</keyword>
<reference evidence="5 6" key="1">
    <citation type="journal article" date="2004" name="Nature">
        <title>Genome sequence of the ultrasmall unicellular red alga Cyanidioschyzon merolae 10D.</title>
        <authorList>
            <person name="Matsuzaki M."/>
            <person name="Misumi O."/>
            <person name="Shin-i T."/>
            <person name="Maruyama S."/>
            <person name="Takahara M."/>
            <person name="Miyagishima S."/>
            <person name="Mori T."/>
            <person name="Nishida K."/>
            <person name="Yagisawa F."/>
            <person name="Nishida K."/>
            <person name="Yoshida Y."/>
            <person name="Nishimura Y."/>
            <person name="Nakao S."/>
            <person name="Kobayashi T."/>
            <person name="Momoyama Y."/>
            <person name="Higashiyama T."/>
            <person name="Minoda A."/>
            <person name="Sano M."/>
            <person name="Nomoto H."/>
            <person name="Oishi K."/>
            <person name="Hayashi H."/>
            <person name="Ohta F."/>
            <person name="Nishizaka S."/>
            <person name="Haga S."/>
            <person name="Miura S."/>
            <person name="Morishita T."/>
            <person name="Kabeya Y."/>
            <person name="Terasawa K."/>
            <person name="Suzuki Y."/>
            <person name="Ishii Y."/>
            <person name="Asakawa S."/>
            <person name="Takano H."/>
            <person name="Ohta N."/>
            <person name="Kuroiwa H."/>
            <person name="Tanaka K."/>
            <person name="Shimizu N."/>
            <person name="Sugano S."/>
            <person name="Sato N."/>
            <person name="Nozaki H."/>
            <person name="Ogasawara N."/>
            <person name="Kohara Y."/>
            <person name="Kuroiwa T."/>
        </authorList>
    </citation>
    <scope>NUCLEOTIDE SEQUENCE [LARGE SCALE GENOMIC DNA]</scope>
    <source>
        <strain evidence="5 6">10D</strain>
    </source>
</reference>
<dbReference type="GeneID" id="16995449"/>
<dbReference type="Pfam" id="PF17177">
    <property type="entry name" value="PPR_long"/>
    <property type="match status" value="1"/>
</dbReference>
<dbReference type="NCBIfam" id="TIGR00756">
    <property type="entry name" value="PPR"/>
    <property type="match status" value="5"/>
</dbReference>
<gene>
    <name evidence="5" type="ORF">CYME_CMN222C</name>
</gene>
<feature type="compositionally biased region" description="Basic and acidic residues" evidence="3">
    <location>
        <begin position="387"/>
        <end position="397"/>
    </location>
</feature>
<dbReference type="Gramene" id="CMN222CT">
    <property type="protein sequence ID" value="CMN222CT"/>
    <property type="gene ID" value="CMN222C"/>
</dbReference>
<evidence type="ECO:0000259" key="4">
    <source>
        <dbReference type="Pfam" id="PF17177"/>
    </source>
</evidence>
<dbReference type="Proteomes" id="UP000007014">
    <property type="component" value="Chromosome 14"/>
</dbReference>
<feature type="repeat" description="PPR" evidence="2">
    <location>
        <begin position="500"/>
        <end position="534"/>
    </location>
</feature>
<evidence type="ECO:0000256" key="1">
    <source>
        <dbReference type="ARBA" id="ARBA00022737"/>
    </source>
</evidence>
<feature type="repeat" description="PPR" evidence="2">
    <location>
        <begin position="589"/>
        <end position="623"/>
    </location>
</feature>
<dbReference type="OrthoDB" id="4117at2759"/>
<feature type="repeat" description="PPR" evidence="2">
    <location>
        <begin position="694"/>
        <end position="728"/>
    </location>
</feature>
<dbReference type="eggNOG" id="KOG4197">
    <property type="taxonomic scope" value="Eukaryota"/>
</dbReference>
<dbReference type="PANTHER" id="PTHR47938">
    <property type="entry name" value="RESPIRATORY COMPLEX I CHAPERONE (CIA84), PUTATIVE (AFU_ORTHOLOGUE AFUA_2G06020)-RELATED"/>
    <property type="match status" value="1"/>
</dbReference>
<dbReference type="KEGG" id="cme:CYME_CMN222C"/>
<dbReference type="PROSITE" id="PS51375">
    <property type="entry name" value="PPR"/>
    <property type="match status" value="5"/>
</dbReference>
<feature type="compositionally biased region" description="Basic and acidic residues" evidence="3">
    <location>
        <begin position="265"/>
        <end position="286"/>
    </location>
</feature>
<protein>
    <recommendedName>
        <fullName evidence="4">PROP1-like PPR domain-containing protein</fullName>
    </recommendedName>
</protein>
<feature type="region of interest" description="Disordered" evidence="3">
    <location>
        <begin position="316"/>
        <end position="397"/>
    </location>
</feature>
<dbReference type="Gene3D" id="1.25.40.10">
    <property type="entry name" value="Tetratricopeptide repeat domain"/>
    <property type="match status" value="3"/>
</dbReference>
<proteinExistence type="predicted"/>
<evidence type="ECO:0000313" key="5">
    <source>
        <dbReference type="EMBL" id="BAM81316.1"/>
    </source>
</evidence>
<organism evidence="5 6">
    <name type="scientific">Cyanidioschyzon merolae (strain NIES-3377 / 10D)</name>
    <name type="common">Unicellular red alga</name>
    <dbReference type="NCBI Taxonomy" id="280699"/>
    <lineage>
        <taxon>Eukaryota</taxon>
        <taxon>Rhodophyta</taxon>
        <taxon>Bangiophyceae</taxon>
        <taxon>Cyanidiales</taxon>
        <taxon>Cyanidiaceae</taxon>
        <taxon>Cyanidioschyzon</taxon>
    </lineage>
</organism>
<feature type="region of interest" description="Disordered" evidence="3">
    <location>
        <begin position="139"/>
        <end position="286"/>
    </location>
</feature>
<sequence>MVAFLQSGAFPLNGKLWSWTASPKGRPLRCERTRKLSWRRGRGSWSVRASHSGETDPRLVQLGGTDRTGTSGDHERLLWEALERDVSEAETVGKLPQPLRTELLSKIREFVEEVAQRQSVHDLKSADFALKDEALAPDSQWQLVEPNEPSDAVRSTQPRRASSFGPAADCLTQSPRDRLASQPGGADFNQNGQERLAGINTSGVDSPEKRSVCPPTAVHRRSTVSVHAEEWTWSDDSAYDPVDGANEYRPEQQLNSDTPNPIRGSAKDPSERDIKAQESAHHATEDREILSELSEVEHANDDRTLDTRDAYGRMQQRLRPASRTQMRMDVPGNDTQRAREDARIGPEQPVSQASMRPGKRYRRRTGNGTRVGIATPEPEQPPASRALPERLAKDAHDSATDEEVFRLARMYYAQFRGMLSLALREVSECNAERWNRRERLTSRLRSTLEGAIALLGEAGTERLVTTNDMNDLLSCLAGLRFLDELEEVLELMESRNIPRDNRTYTLVLDALCKAKRIDTAIDIFENYVVRGAAQDGAPCGGRHQRASRVHPTLVMYNILIGGCARTLRLDKAFEFFERLQSPPDNFSPDTHTYCALLDACARCSNTELALHVFEEIERKGEQIDSAVYGALLAAVARSGDRRLAFAVRGLMRRRGLAPTTAVFANLMELCAADGDYLSGFALLREMRAWGRDPTHPIYVNLMNACGRSGQPEYAMAVLDLMKSNGVAPSESAYCALIDAWARIKRLDRAFGVWRDMRAGGFEPRLRTASALLSACRRCKNLQVAHWLYQALRAELARERRTAETSEDGTNSLASQQVQIFRTMMELACDVGDYRHAVLIYLTDAAQSGLLESKHARLALRSSLRRLRQAVFRCSASGDDMETLRNAFRNLVDARAAQI</sequence>
<dbReference type="RefSeq" id="XP_005537352.1">
    <property type="nucleotide sequence ID" value="XM_005537295.1"/>
</dbReference>
<dbReference type="InterPro" id="IPR011990">
    <property type="entry name" value="TPR-like_helical_dom_sf"/>
</dbReference>
<keyword evidence="6" id="KW-1185">Reference proteome</keyword>
<dbReference type="HOGENOM" id="CLU_322483_0_0_1"/>
<dbReference type="PANTHER" id="PTHR47938:SF35">
    <property type="entry name" value="PENTATRICOPEPTIDE REPEAT-CONTAINING PROTEIN 4, MITOCHONDRIAL-RELATED"/>
    <property type="match status" value="1"/>
</dbReference>
<accession>M1UU28</accession>
<evidence type="ECO:0000256" key="2">
    <source>
        <dbReference type="PROSITE-ProRule" id="PRU00708"/>
    </source>
</evidence>
<feature type="repeat" description="PPR" evidence="2">
    <location>
        <begin position="729"/>
        <end position="763"/>
    </location>
</feature>
<evidence type="ECO:0000313" key="6">
    <source>
        <dbReference type="Proteomes" id="UP000007014"/>
    </source>
</evidence>
<feature type="domain" description="PROP1-like PPR" evidence="4">
    <location>
        <begin position="593"/>
        <end position="741"/>
    </location>
</feature>
<dbReference type="GO" id="GO:0003729">
    <property type="term" value="F:mRNA binding"/>
    <property type="evidence" value="ECO:0007669"/>
    <property type="project" value="TreeGrafter"/>
</dbReference>
<evidence type="ECO:0000256" key="3">
    <source>
        <dbReference type="SAM" id="MobiDB-lite"/>
    </source>
</evidence>
<feature type="repeat" description="PPR" evidence="2">
    <location>
        <begin position="624"/>
        <end position="658"/>
    </location>
</feature>
<feature type="region of interest" description="Disordered" evidence="3">
    <location>
        <begin position="47"/>
        <end position="72"/>
    </location>
</feature>
<reference evidence="5 6" key="2">
    <citation type="journal article" date="2007" name="BMC Biol.">
        <title>A 100%-complete sequence reveals unusually simple genomic features in the hot-spring red alga Cyanidioschyzon merolae.</title>
        <authorList>
            <person name="Nozaki H."/>
            <person name="Takano H."/>
            <person name="Misumi O."/>
            <person name="Terasawa K."/>
            <person name="Matsuzaki M."/>
            <person name="Maruyama S."/>
            <person name="Nishida K."/>
            <person name="Yagisawa F."/>
            <person name="Yoshida Y."/>
            <person name="Fujiwara T."/>
            <person name="Takio S."/>
            <person name="Tamura K."/>
            <person name="Chung S.J."/>
            <person name="Nakamura S."/>
            <person name="Kuroiwa H."/>
            <person name="Tanaka K."/>
            <person name="Sato N."/>
            <person name="Kuroiwa T."/>
        </authorList>
    </citation>
    <scope>NUCLEOTIDE SEQUENCE [LARGE SCALE GENOMIC DNA]</scope>
    <source>
        <strain evidence="5 6">10D</strain>
    </source>
</reference>
<name>M1UU28_CYAM1</name>
<dbReference type="Pfam" id="PF01535">
    <property type="entry name" value="PPR"/>
    <property type="match status" value="2"/>
</dbReference>